<accession>A0A9N9QY21</accession>
<reference evidence="2" key="2">
    <citation type="submission" date="2022-10" db="EMBL/GenBank/DDBJ databases">
        <authorList>
            <consortium name="ENA_rothamsted_submissions"/>
            <consortium name="culmorum"/>
            <person name="King R."/>
        </authorList>
    </citation>
    <scope>NUCLEOTIDE SEQUENCE</scope>
</reference>
<dbReference type="EMBL" id="OU893345">
    <property type="protein sequence ID" value="CAG9785538.1"/>
    <property type="molecule type" value="Genomic_DNA"/>
</dbReference>
<sequence>MKCKMFIHFPFHKLKLLAIQLFLGTDFLIIPIVMLTVFVSVSDNNEIEAYHLVASSRLGDSSVLLLDSRGCPTGQVDFPSFSRTRLGGTQRLSARFKAFRFPTSHVVRFAIMVRFCEGKCAQVRPYPIIN</sequence>
<dbReference type="AlphaFoldDB" id="A0A9N9QY21"/>
<reference evidence="2" key="1">
    <citation type="submission" date="2021-12" db="EMBL/GenBank/DDBJ databases">
        <authorList>
            <person name="King R."/>
        </authorList>
    </citation>
    <scope>NUCLEOTIDE SEQUENCE</scope>
</reference>
<evidence type="ECO:0008006" key="4">
    <source>
        <dbReference type="Google" id="ProtNLM"/>
    </source>
</evidence>
<keyword evidence="1" id="KW-0472">Membrane</keyword>
<feature type="transmembrane region" description="Helical" evidence="1">
    <location>
        <begin position="21"/>
        <end position="41"/>
    </location>
</feature>
<gene>
    <name evidence="2" type="ORF">DIATSA_LOCUS3561</name>
</gene>
<dbReference type="Proteomes" id="UP001153714">
    <property type="component" value="Chromosome 14"/>
</dbReference>
<dbReference type="OrthoDB" id="6430118at2759"/>
<keyword evidence="3" id="KW-1185">Reference proteome</keyword>
<keyword evidence="1" id="KW-1133">Transmembrane helix</keyword>
<proteinExistence type="predicted"/>
<evidence type="ECO:0000313" key="3">
    <source>
        <dbReference type="Proteomes" id="UP001153714"/>
    </source>
</evidence>
<organism evidence="2 3">
    <name type="scientific">Diatraea saccharalis</name>
    <name type="common">sugarcane borer</name>
    <dbReference type="NCBI Taxonomy" id="40085"/>
    <lineage>
        <taxon>Eukaryota</taxon>
        <taxon>Metazoa</taxon>
        <taxon>Ecdysozoa</taxon>
        <taxon>Arthropoda</taxon>
        <taxon>Hexapoda</taxon>
        <taxon>Insecta</taxon>
        <taxon>Pterygota</taxon>
        <taxon>Neoptera</taxon>
        <taxon>Endopterygota</taxon>
        <taxon>Lepidoptera</taxon>
        <taxon>Glossata</taxon>
        <taxon>Ditrysia</taxon>
        <taxon>Pyraloidea</taxon>
        <taxon>Crambidae</taxon>
        <taxon>Crambinae</taxon>
        <taxon>Diatraea</taxon>
    </lineage>
</organism>
<name>A0A9N9QY21_9NEOP</name>
<keyword evidence="1" id="KW-0812">Transmembrane</keyword>
<evidence type="ECO:0000256" key="1">
    <source>
        <dbReference type="SAM" id="Phobius"/>
    </source>
</evidence>
<evidence type="ECO:0000313" key="2">
    <source>
        <dbReference type="EMBL" id="CAG9785538.1"/>
    </source>
</evidence>
<protein>
    <recommendedName>
        <fullName evidence="4">ZP domain-containing protein</fullName>
    </recommendedName>
</protein>